<comment type="caution">
    <text evidence="2">The sequence shown here is derived from an EMBL/GenBank/DDBJ whole genome shotgun (WGS) entry which is preliminary data.</text>
</comment>
<feature type="transmembrane region" description="Helical" evidence="1">
    <location>
        <begin position="2631"/>
        <end position="2650"/>
    </location>
</feature>
<feature type="transmembrane region" description="Helical" evidence="1">
    <location>
        <begin position="2508"/>
        <end position="2530"/>
    </location>
</feature>
<dbReference type="PANTHER" id="PTHR11319:SF35">
    <property type="entry name" value="OUTER MEMBRANE PROTEIN PMPC-RELATED"/>
    <property type="match status" value="1"/>
</dbReference>
<name>A0A8S1X555_9CILI</name>
<keyword evidence="3" id="KW-1185">Reference proteome</keyword>
<feature type="transmembrane region" description="Helical" evidence="1">
    <location>
        <begin position="2690"/>
        <end position="2712"/>
    </location>
</feature>
<evidence type="ECO:0008006" key="4">
    <source>
        <dbReference type="Google" id="ProtNLM"/>
    </source>
</evidence>
<dbReference type="PANTHER" id="PTHR11319">
    <property type="entry name" value="G PROTEIN-COUPLED RECEPTOR-RELATED"/>
    <property type="match status" value="1"/>
</dbReference>
<gene>
    <name evidence="2" type="ORF">PPENT_87.1.T1150018</name>
</gene>
<protein>
    <recommendedName>
        <fullName evidence="4">Transmembrane protein</fullName>
    </recommendedName>
</protein>
<dbReference type="OrthoDB" id="77931at2759"/>
<feature type="transmembrane region" description="Helical" evidence="1">
    <location>
        <begin position="2471"/>
        <end position="2496"/>
    </location>
</feature>
<feature type="transmembrane region" description="Helical" evidence="1">
    <location>
        <begin position="2360"/>
        <end position="2378"/>
    </location>
</feature>
<feature type="transmembrane region" description="Helical" evidence="1">
    <location>
        <begin position="2555"/>
        <end position="2581"/>
    </location>
</feature>
<feature type="transmembrane region" description="Helical" evidence="1">
    <location>
        <begin position="2416"/>
        <end position="2437"/>
    </location>
</feature>
<sequence>MSLFLLLLVHYLSSLEVKEMDSLYQYSQQSIVLQGNTQISSAFRYGLWSKYNPLTSILQVGSVGLFDSNCFHLHSAVEELSLSLNLIYYDCIDDSLKKISKTIAFIDNNDMQNSFTIDIDPFEYENIWYFFEILQWPFQERFELLFIYQQKTIRKQLQIKQPFKDQYLKLIFGGSMIVKQSKIQTISSGTRFSYFPGKLIKVEYEYGEISIDDDQEELARITFEQYYICNCKLNKILRLNDNSMKQLDNLIFTSENINCNSFLLSGWLKITDIIQNQDEFIYQFLMLSSNFQNQLSQKSLSPFTLSYKISPLSNQIIVTTYSYIFPSVKINNSDNDHQIIQKEFDILNSITLWQKLTIQLIADQLIINIKFYEDYNIYEYNTQEQVKQFSCTQFKLQYGNIQQQIMNYLNILFRNFLFNNCDTDDIYQICHYSCQECDGPSQNNCLSCTKQRIYLHEYKACVCPFNTIDQESCISYLDSGLELSSVQKIMPKCKYGYFEYENLCIRCPSIINNQVATCQECLQNPSKWSKEPYCENDLFFNQNGDVKTNIWYGYSVYFLFDENDLIYCKKCNSSYSFIVDEYDINSQITLEQQFFYFLDTYPGCYQSLKSIDGFYCISCYQSYKLIDGNCTLINGDSNQLVCLTPYYQTFQRKCNLCSILNCKYCFEYQTNDLSKCTLYNNFENFDSDQEIKIGCALCEYNYIFDFDAGICVFNTPKISNCLRSYIYHDQEVCTLSQIDDFTLAPEIINCQNYQPYCLQCIQSPEYKIKCIICQIGYITSITTGGCYLADQYKGWGVKIMIEGVQILKDGWIQRIQSFMMKFLPNKYFYFQAKLDQIVEQMIVECIEGYQLVSTYQCSKYCDPSCLNCKYDFDIGYYCNRCPLNQQYQPIRDQINGKCSECSQLCSLCQIRTNDEINNYHPNFIINDQNFIYTKKCLKQVQDPQIYLDPYDQIAKYCFDQTCSSMFLYQKEINYCYWFDILWQQDINIEYFNKLGIDSLIIQFIYTSFQEICVLPNFQIDSLLKTKIFSLKFIHFILSCRKGMILQMTNIITLNNIDKLEINQIIFRNIFTFYFYIQNNNAKTELHLFNVSFLDTQIKDTKSIFQSQIFGDVKMINVQLQNIEFQNSSFFNLTDFYIQGIVIIENFTIRNCTFYNSNIFQFINNKVVLSVKHLLIEECSFKNSYIYFIDSNIQQLSKLDFDNVTIKQSNFLNSSLLNCNNYVSLSIINFQFQQNILMSSNFFTSNYNLSFSHIQIIKNQFQESQFIFIIEKNENISIFVLIDQFEAQDNQLQNSKFLKVQTNQESCQVDLVISNLVFNEIISVNNSDNKQYLFKIRCFKLKIKDLIFRNLKNILVFNIFESNDIIFSNIIYENSAQIYQLPFSHYCQKKINEKNQLIKIENFYTLNIISVQIINQFTIDQSFIDLQQKKEFINFSQLEITNLTFIGNLQIFKESPRSFSLLALNTEWSIDVQLNRIKFLENCFHSLAERFLQSYASLLFFNIKSSNIQISNFLSEQNAFINSSNSFVYINSKILIMQNLQISNHNVLTYQLWERFYGVKLDQFLNQQQINQFAFQTFNITNIGGVGQITASMFTCLNCKFSNILASKSAIFEINTVDFGIIKLIQIMANDIISDLKQVSNSSGCISINSQNSLLDIKIQQSEFKNIFNRMSSSILSIQPSKISNMISLIDIQIYDCLSLMNQILIVQFSNKIIDKNNLEIHNIIITQNKDSWISLFSQMGNISFTELLDISSSQNSLFYIESCSISIINISLEGLYLSPILNIVNAPKLKLSKLQIKYLQRFFAFNLIIINQMIDIESKVVLHQINIFNSSTYQAGLQKIILSDFNFLFNLCVVIANQTTKGSENQPFYFLDEILNTMEKHTQTLPSLIYIQSLSKKHSFYFNQLEILKNDCKHCNNGLILFNLLTFYKIKIQELNCNFNIIKQYGCLRILDENQKSLPIQLLSSNFIQNSGSQGIAISSNSPIIIKYCKIIQNKAIIRGGGIYLQLNSNQFFILNSIIILNQAKEGGGIYFSGNSNLNQNNFNQTYLLFNQAYDYANNLVESPTHLSLFINSLEMQVDKFKSEQTQTNILRIFPYFTIEQEVKIKTSYLKIPSGQTIQDFQLSIPKLSQSYKQIKQIELIFKNNLNEQQKNLINSTCFINEKIVKRNEEQIDGNSQNLQLFYNYEKNNFDLSSISFTIDPYNKDYKYLDISIICQNQEYKNPLKYIIQAKSYKCQLGEFYVDNRCQICESNQGFYSVTYDSIKCSIFDKEKFQEITSNQIKLLEGYWRPNYLSDQSTLCFKRTKFCLGGWNVGDAICSEGHVGALCEECDIYNVKGNGKFIKNQQNSECFLCFGIQNSIIPFILNTAWAILSIILTLKSIGKSNDLFLLYKIQGSFNQILFKLNQDLEGILIKMLINYLWIFSVIFTLNISFSFQFNFVDQASNQSYSMANNLDCYLSEIVDIQLIYSKIILILILILMQFMIIIFGLIIFSIIIKSKFKLNIISNTLLCLYIFNYAGFIKMLCSLVSYREISTIQYISGDLTLKFNTETHHQWIVYLVLPGLIIFGCLIPLSLFLLMYFHRNGLDNYIFRPHICYLYNEYEKESYYWEQIKLSKRAIMILILTYFETKIHLKASLIGLSLIIYQLLAIKKKPYIITKFNKFDLQTGQICSVSIFLSAIKYESEQLNNIVISLALQICLMVLFVMITFPFIDSIVKIYQKKYKLLILKSLYSIFKYFRLQYVSKKFEVILQEKCKKEQRIKDNFLKLRRFLLIVSKIQIKNRPAIQTTINSIHNYQQKLLSTDIQGQSMLLTGQRLE</sequence>
<evidence type="ECO:0000313" key="2">
    <source>
        <dbReference type="EMBL" id="CAD8197264.1"/>
    </source>
</evidence>
<keyword evidence="1" id="KW-0812">Transmembrane</keyword>
<dbReference type="CDD" id="cd00064">
    <property type="entry name" value="FU"/>
    <property type="match status" value="1"/>
</dbReference>
<keyword evidence="1" id="KW-0472">Membrane</keyword>
<evidence type="ECO:0000256" key="1">
    <source>
        <dbReference type="SAM" id="Phobius"/>
    </source>
</evidence>
<accession>A0A8S1X555</accession>
<organism evidence="2 3">
    <name type="scientific">Paramecium pentaurelia</name>
    <dbReference type="NCBI Taxonomy" id="43138"/>
    <lineage>
        <taxon>Eukaryota</taxon>
        <taxon>Sar</taxon>
        <taxon>Alveolata</taxon>
        <taxon>Ciliophora</taxon>
        <taxon>Intramacronucleata</taxon>
        <taxon>Oligohymenophorea</taxon>
        <taxon>Peniculida</taxon>
        <taxon>Parameciidae</taxon>
        <taxon>Paramecium</taxon>
    </lineage>
</organism>
<proteinExistence type="predicted"/>
<evidence type="ECO:0000313" key="3">
    <source>
        <dbReference type="Proteomes" id="UP000689195"/>
    </source>
</evidence>
<dbReference type="EMBL" id="CAJJDO010000115">
    <property type="protein sequence ID" value="CAD8197264.1"/>
    <property type="molecule type" value="Genomic_DNA"/>
</dbReference>
<dbReference type="Proteomes" id="UP000689195">
    <property type="component" value="Unassembled WGS sequence"/>
</dbReference>
<keyword evidence="1" id="KW-1133">Transmembrane helix</keyword>
<dbReference type="InterPro" id="IPR006212">
    <property type="entry name" value="Furin_repeat"/>
</dbReference>
<reference evidence="2" key="1">
    <citation type="submission" date="2021-01" db="EMBL/GenBank/DDBJ databases">
        <authorList>
            <consortium name="Genoscope - CEA"/>
            <person name="William W."/>
        </authorList>
    </citation>
    <scope>NUCLEOTIDE SEQUENCE</scope>
</reference>